<organism evidence="4 5">
    <name type="scientific">Hypsizygus marmoreus</name>
    <name type="common">White beech mushroom</name>
    <name type="synonym">Agaricus marmoreus</name>
    <dbReference type="NCBI Taxonomy" id="39966"/>
    <lineage>
        <taxon>Eukaryota</taxon>
        <taxon>Fungi</taxon>
        <taxon>Dikarya</taxon>
        <taxon>Basidiomycota</taxon>
        <taxon>Agaricomycotina</taxon>
        <taxon>Agaricomycetes</taxon>
        <taxon>Agaricomycetidae</taxon>
        <taxon>Agaricales</taxon>
        <taxon>Tricholomatineae</taxon>
        <taxon>Lyophyllaceae</taxon>
        <taxon>Hypsizygus</taxon>
    </lineage>
</organism>
<evidence type="ECO:0000256" key="1">
    <source>
        <dbReference type="ARBA" id="ARBA00022490"/>
    </source>
</evidence>
<dbReference type="InParanoid" id="A0A369KCD1"/>
<comment type="caution">
    <text evidence="4">The sequence shown here is derived from an EMBL/GenBank/DDBJ whole genome shotgun (WGS) entry which is preliminary data.</text>
</comment>
<keyword evidence="1" id="KW-0963">Cytoplasm</keyword>
<evidence type="ECO:0000313" key="4">
    <source>
        <dbReference type="EMBL" id="RDB29404.1"/>
    </source>
</evidence>
<protein>
    <submittedName>
        <fullName evidence="4">Elongation factor 2</fullName>
    </submittedName>
</protein>
<dbReference type="GO" id="GO:0043022">
    <property type="term" value="F:ribosome binding"/>
    <property type="evidence" value="ECO:0007669"/>
    <property type="project" value="TreeGrafter"/>
</dbReference>
<accession>A0A369KCD1</accession>
<proteinExistence type="predicted"/>
<dbReference type="InterPro" id="IPR020568">
    <property type="entry name" value="Ribosomal_Su5_D2-typ_SF"/>
</dbReference>
<gene>
    <name evidence="4" type="primary">EFT2</name>
    <name evidence="4" type="ORF">Hypma_015953</name>
</gene>
<reference evidence="4" key="1">
    <citation type="submission" date="2018-04" db="EMBL/GenBank/DDBJ databases">
        <title>Whole genome sequencing of Hypsizygus marmoreus.</title>
        <authorList>
            <person name="Choi I.-G."/>
            <person name="Min B."/>
            <person name="Kim J.-G."/>
            <person name="Kim S."/>
            <person name="Oh Y.-L."/>
            <person name="Kong W.-S."/>
            <person name="Park H."/>
            <person name="Jeong J."/>
            <person name="Song E.-S."/>
        </authorList>
    </citation>
    <scope>NUCLEOTIDE SEQUENCE [LARGE SCALE GENOMIC DNA]</scope>
    <source>
        <strain evidence="4">51987-8</strain>
    </source>
</reference>
<dbReference type="SUPFAM" id="SSF54211">
    <property type="entry name" value="Ribosomal protein S5 domain 2-like"/>
    <property type="match status" value="1"/>
</dbReference>
<dbReference type="Proteomes" id="UP000076154">
    <property type="component" value="Unassembled WGS sequence"/>
</dbReference>
<dbReference type="PANTHER" id="PTHR42908:SF10">
    <property type="entry name" value="EUKARYOTIC TRANSLATION ELONGATION FACTOR 2"/>
    <property type="match status" value="1"/>
</dbReference>
<dbReference type="InterPro" id="IPR014721">
    <property type="entry name" value="Ribsml_uS5_D2-typ_fold_subgr"/>
</dbReference>
<dbReference type="Gene3D" id="3.30.230.10">
    <property type="match status" value="1"/>
</dbReference>
<keyword evidence="3" id="KW-0648">Protein biosynthesis</keyword>
<dbReference type="AlphaFoldDB" id="A0A369KCD1"/>
<keyword evidence="2 4" id="KW-0251">Elongation factor</keyword>
<evidence type="ECO:0000256" key="2">
    <source>
        <dbReference type="ARBA" id="ARBA00022768"/>
    </source>
</evidence>
<evidence type="ECO:0000256" key="3">
    <source>
        <dbReference type="ARBA" id="ARBA00022917"/>
    </source>
</evidence>
<dbReference type="GO" id="GO:1990904">
    <property type="term" value="C:ribonucleoprotein complex"/>
    <property type="evidence" value="ECO:0007669"/>
    <property type="project" value="TreeGrafter"/>
</dbReference>
<evidence type="ECO:0000313" key="5">
    <source>
        <dbReference type="Proteomes" id="UP000076154"/>
    </source>
</evidence>
<dbReference type="GO" id="GO:0003924">
    <property type="term" value="F:GTPase activity"/>
    <property type="evidence" value="ECO:0007669"/>
    <property type="project" value="TreeGrafter"/>
</dbReference>
<dbReference type="GO" id="GO:0003746">
    <property type="term" value="F:translation elongation factor activity"/>
    <property type="evidence" value="ECO:0007669"/>
    <property type="project" value="UniProtKB-KW"/>
</dbReference>
<dbReference type="EMBL" id="LUEZ02000010">
    <property type="protein sequence ID" value="RDB29404.1"/>
    <property type="molecule type" value="Genomic_DNA"/>
</dbReference>
<keyword evidence="5" id="KW-1185">Reference proteome</keyword>
<dbReference type="GO" id="GO:0005829">
    <property type="term" value="C:cytosol"/>
    <property type="evidence" value="ECO:0007669"/>
    <property type="project" value="TreeGrafter"/>
</dbReference>
<dbReference type="STRING" id="39966.A0A369KCD1"/>
<sequence>MLKKLDIKLLQDELDLEGKAVLKVIARRLFPCGDSLGEMIVIHFPLPPLRSDTVLTLFTKTLWTMGPPLVSETVISKGPLVVYASKMVPTSDKGVSMLSVLSSLGVFALYSSSAFKVPTISPTKIDDLFIKSIQCTVLMGHSVEIIEDCAAGDTVPSFRSQSRLWTRLACLSASKDSSVCRNQILAFRLGFPVTEEHIVADAGELHSEICMDVGFFEKTTPVFPLKISDLVAPYRETMKAGSGIVALSKTQNKHNLLYIWDVTVPQGRSGLSDSYNAVLQWATTGGICAGENICGVRYNILFLQADAFDHGEGQIIPSVPRACYAASLLTGPVFRILFTLSRSSALKMPSAAFTVA</sequence>
<name>A0A369KCD1_HYPMA</name>
<dbReference type="PANTHER" id="PTHR42908">
    <property type="entry name" value="TRANSLATION ELONGATION FACTOR-RELATED"/>
    <property type="match status" value="1"/>
</dbReference>